<keyword evidence="3" id="KW-1185">Reference proteome</keyword>
<feature type="region of interest" description="Disordered" evidence="1">
    <location>
        <begin position="130"/>
        <end position="211"/>
    </location>
</feature>
<dbReference type="AlphaFoldDB" id="A0A2I0J9P4"/>
<evidence type="ECO:0000313" key="3">
    <source>
        <dbReference type="Proteomes" id="UP000233551"/>
    </source>
</evidence>
<gene>
    <name evidence="2" type="ORF">CRG98_026670</name>
</gene>
<evidence type="ECO:0000256" key="1">
    <source>
        <dbReference type="SAM" id="MobiDB-lite"/>
    </source>
</evidence>
<dbReference type="EMBL" id="PGOL01001888">
    <property type="protein sequence ID" value="PKI52964.1"/>
    <property type="molecule type" value="Genomic_DNA"/>
</dbReference>
<protein>
    <submittedName>
        <fullName evidence="2">Uncharacterized protein</fullName>
    </submittedName>
</protein>
<feature type="compositionally biased region" description="Basic and acidic residues" evidence="1">
    <location>
        <begin position="196"/>
        <end position="211"/>
    </location>
</feature>
<feature type="compositionally biased region" description="Basic and acidic residues" evidence="1">
    <location>
        <begin position="175"/>
        <end position="184"/>
    </location>
</feature>
<dbReference type="Proteomes" id="UP000233551">
    <property type="component" value="Unassembled WGS sequence"/>
</dbReference>
<proteinExistence type="predicted"/>
<reference evidence="2 3" key="1">
    <citation type="submission" date="2017-11" db="EMBL/GenBank/DDBJ databases">
        <title>De-novo sequencing of pomegranate (Punica granatum L.) genome.</title>
        <authorList>
            <person name="Akparov Z."/>
            <person name="Amiraslanov A."/>
            <person name="Hajiyeva S."/>
            <person name="Abbasov M."/>
            <person name="Kaur K."/>
            <person name="Hamwieh A."/>
            <person name="Solovyev V."/>
            <person name="Salamov A."/>
            <person name="Braich B."/>
            <person name="Kosarev P."/>
            <person name="Mahmoud A."/>
            <person name="Hajiyev E."/>
            <person name="Babayeva S."/>
            <person name="Izzatullayeva V."/>
            <person name="Mammadov A."/>
            <person name="Mammadov A."/>
            <person name="Sharifova S."/>
            <person name="Ojaghi J."/>
            <person name="Eynullazada K."/>
            <person name="Bayramov B."/>
            <person name="Abdulazimova A."/>
            <person name="Shahmuradov I."/>
        </authorList>
    </citation>
    <scope>NUCLEOTIDE SEQUENCE [LARGE SCALE GENOMIC DNA]</scope>
    <source>
        <strain evidence="3">cv. AG2017</strain>
        <tissue evidence="2">Leaf</tissue>
    </source>
</reference>
<name>A0A2I0J9P4_PUNGR</name>
<organism evidence="2 3">
    <name type="scientific">Punica granatum</name>
    <name type="common">Pomegranate</name>
    <dbReference type="NCBI Taxonomy" id="22663"/>
    <lineage>
        <taxon>Eukaryota</taxon>
        <taxon>Viridiplantae</taxon>
        <taxon>Streptophyta</taxon>
        <taxon>Embryophyta</taxon>
        <taxon>Tracheophyta</taxon>
        <taxon>Spermatophyta</taxon>
        <taxon>Magnoliopsida</taxon>
        <taxon>eudicotyledons</taxon>
        <taxon>Gunneridae</taxon>
        <taxon>Pentapetalae</taxon>
        <taxon>rosids</taxon>
        <taxon>malvids</taxon>
        <taxon>Myrtales</taxon>
        <taxon>Lythraceae</taxon>
        <taxon>Punica</taxon>
    </lineage>
</organism>
<comment type="caution">
    <text evidence="2">The sequence shown here is derived from an EMBL/GenBank/DDBJ whole genome shotgun (WGS) entry which is preliminary data.</text>
</comment>
<evidence type="ECO:0000313" key="2">
    <source>
        <dbReference type="EMBL" id="PKI52964.1"/>
    </source>
</evidence>
<accession>A0A2I0J9P4</accession>
<sequence length="211" mass="23718">MGWFCEIKKIRRTGLLGRTGYWAERAAAGPNGLPLNWAGLLGRTGCRWTVLGRTKDGNRGERSRFGWPCGCTRPREITGRSWRIRGSPRERVGRAEGVSGVELARVRESNELRELGGAERESWGVELREYADRSEAEGEPGDMTGKEQRGRQVRQACVHGSFGRLLGQRKVGERKKKEEEEKRMVQVAGKGKGKKEKKEDNGQKSDSKSDF</sequence>